<dbReference type="InterPro" id="IPR016039">
    <property type="entry name" value="Thiolase-like"/>
</dbReference>
<dbReference type="InterPro" id="IPR055140">
    <property type="entry name" value="Thiolase_C_2"/>
</dbReference>
<evidence type="ECO:0000259" key="1">
    <source>
        <dbReference type="Pfam" id="PF22691"/>
    </source>
</evidence>
<protein>
    <recommendedName>
        <fullName evidence="1">Thiolase C-terminal domain-containing protein</fullName>
    </recommendedName>
</protein>
<reference evidence="2" key="1">
    <citation type="journal article" date="2014" name="Front. Microbiol.">
        <title>High frequency of phylogenetically diverse reductive dehalogenase-homologous genes in deep subseafloor sedimentary metagenomes.</title>
        <authorList>
            <person name="Kawai M."/>
            <person name="Futagami T."/>
            <person name="Toyoda A."/>
            <person name="Takaki Y."/>
            <person name="Nishi S."/>
            <person name="Hori S."/>
            <person name="Arai W."/>
            <person name="Tsubouchi T."/>
            <person name="Morono Y."/>
            <person name="Uchiyama I."/>
            <person name="Ito T."/>
            <person name="Fujiyama A."/>
            <person name="Inagaki F."/>
            <person name="Takami H."/>
        </authorList>
    </citation>
    <scope>NUCLEOTIDE SEQUENCE</scope>
    <source>
        <strain evidence="2">Expedition CK06-06</strain>
    </source>
</reference>
<dbReference type="Pfam" id="PF22691">
    <property type="entry name" value="Thiolase_C_1"/>
    <property type="match status" value="1"/>
</dbReference>
<gene>
    <name evidence="2" type="ORF">S01H1_84810</name>
</gene>
<name>X0YBN0_9ZZZZ</name>
<evidence type="ECO:0000313" key="2">
    <source>
        <dbReference type="EMBL" id="GAG44692.1"/>
    </source>
</evidence>
<dbReference type="PANTHER" id="PTHR42870">
    <property type="entry name" value="ACETYL-COA C-ACETYLTRANSFERASE"/>
    <property type="match status" value="1"/>
</dbReference>
<comment type="caution">
    <text evidence="2">The sequence shown here is derived from an EMBL/GenBank/DDBJ whole genome shotgun (WGS) entry which is preliminary data.</text>
</comment>
<feature type="domain" description="Thiolase C-terminal" evidence="1">
    <location>
        <begin position="1"/>
        <end position="96"/>
    </location>
</feature>
<accession>X0YBN0</accession>
<dbReference type="SUPFAM" id="SSF53901">
    <property type="entry name" value="Thiolase-like"/>
    <property type="match status" value="1"/>
</dbReference>
<proteinExistence type="predicted"/>
<organism evidence="2">
    <name type="scientific">marine sediment metagenome</name>
    <dbReference type="NCBI Taxonomy" id="412755"/>
    <lineage>
        <taxon>unclassified sequences</taxon>
        <taxon>metagenomes</taxon>
        <taxon>ecological metagenomes</taxon>
    </lineage>
</organism>
<dbReference type="PANTHER" id="PTHR42870:SF1">
    <property type="entry name" value="NON-SPECIFIC LIPID-TRANSFER PROTEIN-LIKE 2"/>
    <property type="match status" value="1"/>
</dbReference>
<sequence>HAMVHDCFSITELVIMEDLGFAPRGKAPEYEHAGVFDMDGKLAVNIDGGLKCFGHPIGGSGVRMIYEVYLQLLGRAGPRQRPNPTLGLTHNLGGWPGSFTGAVTIWGR</sequence>
<dbReference type="Gene3D" id="3.40.47.10">
    <property type="match status" value="1"/>
</dbReference>
<dbReference type="GO" id="GO:0016746">
    <property type="term" value="F:acyltransferase activity"/>
    <property type="evidence" value="ECO:0007669"/>
    <property type="project" value="InterPro"/>
</dbReference>
<dbReference type="EMBL" id="BARS01058015">
    <property type="protein sequence ID" value="GAG44692.1"/>
    <property type="molecule type" value="Genomic_DNA"/>
</dbReference>
<feature type="non-terminal residue" evidence="2">
    <location>
        <position position="1"/>
    </location>
</feature>
<dbReference type="AlphaFoldDB" id="X0YBN0"/>